<evidence type="ECO:0000256" key="8">
    <source>
        <dbReference type="ARBA" id="ARBA00060491"/>
    </source>
</evidence>
<organism evidence="11 12">
    <name type="scientific">Nitratireductor aestuarii</name>
    <dbReference type="NCBI Taxonomy" id="1735103"/>
    <lineage>
        <taxon>Bacteria</taxon>
        <taxon>Pseudomonadati</taxon>
        <taxon>Pseudomonadota</taxon>
        <taxon>Alphaproteobacteria</taxon>
        <taxon>Hyphomicrobiales</taxon>
        <taxon>Phyllobacteriaceae</taxon>
        <taxon>Nitratireductor</taxon>
    </lineage>
</organism>
<keyword evidence="3 9" id="KW-0479">Metal-binding</keyword>
<keyword evidence="6 9" id="KW-0408">Iron</keyword>
<accession>A0A916RXH6</accession>
<reference evidence="11" key="1">
    <citation type="journal article" date="2014" name="Int. J. Syst. Evol. Microbiol.">
        <title>Complete genome sequence of Corynebacterium casei LMG S-19264T (=DSM 44701T), isolated from a smear-ripened cheese.</title>
        <authorList>
            <consortium name="US DOE Joint Genome Institute (JGI-PGF)"/>
            <person name="Walter F."/>
            <person name="Albersmeier A."/>
            <person name="Kalinowski J."/>
            <person name="Ruckert C."/>
        </authorList>
    </citation>
    <scope>NUCLEOTIDE SEQUENCE</scope>
    <source>
        <strain evidence="11">CGMCC 1.15320</strain>
    </source>
</reference>
<dbReference type="Proteomes" id="UP000636264">
    <property type="component" value="Unassembled WGS sequence"/>
</dbReference>
<evidence type="ECO:0000256" key="1">
    <source>
        <dbReference type="ARBA" id="ARBA00010342"/>
    </source>
</evidence>
<keyword evidence="5" id="KW-0201">Cytochrome c-type biogenesis</keyword>
<keyword evidence="4 9" id="KW-0732">Signal</keyword>
<dbReference type="RefSeq" id="WP_188722136.1">
    <property type="nucleotide sequence ID" value="NZ_BMIF01000011.1"/>
</dbReference>
<evidence type="ECO:0000256" key="4">
    <source>
        <dbReference type="ARBA" id="ARBA00022729"/>
    </source>
</evidence>
<sequence>MRSILLALVLFCTMLGQAGAVVSPDEVLDDPALEARARALSANLRCMVCQNQSIDDSDAELARDLRVLVRERLVAGDTDEQVINYLTARYGEFVLLRPQFNSRNLILWGTPVLVLLVGGAFAFTAYRKRAGKRAIEQLSPEEEAALQKVLESKE</sequence>
<dbReference type="CDD" id="cd16378">
    <property type="entry name" value="CcmH_N"/>
    <property type="match status" value="1"/>
</dbReference>
<evidence type="ECO:0000256" key="9">
    <source>
        <dbReference type="RuleBase" id="RU364112"/>
    </source>
</evidence>
<evidence type="ECO:0000256" key="5">
    <source>
        <dbReference type="ARBA" id="ARBA00022748"/>
    </source>
</evidence>
<comment type="caution">
    <text evidence="11">The sequence shown here is derived from an EMBL/GenBank/DDBJ whole genome shotgun (WGS) entry which is preliminary data.</text>
</comment>
<evidence type="ECO:0000256" key="2">
    <source>
        <dbReference type="ARBA" id="ARBA00022617"/>
    </source>
</evidence>
<keyword evidence="9" id="KW-0812">Transmembrane</keyword>
<keyword evidence="12" id="KW-1185">Reference proteome</keyword>
<name>A0A916RXH6_9HYPH</name>
<comment type="subcellular location">
    <subcellularLocation>
        <location evidence="8">Membrane</location>
        <topology evidence="8">Single-pass membrane protein</topology>
        <orientation evidence="8">Periplasmic side</orientation>
    </subcellularLocation>
</comment>
<evidence type="ECO:0000313" key="12">
    <source>
        <dbReference type="Proteomes" id="UP000636264"/>
    </source>
</evidence>
<dbReference type="GO" id="GO:0046872">
    <property type="term" value="F:metal ion binding"/>
    <property type="evidence" value="ECO:0007669"/>
    <property type="project" value="UniProtKB-KW"/>
</dbReference>
<feature type="domain" description="CcmH/CycL/Ccl2/NrfF N-terminal" evidence="10">
    <location>
        <begin position="10"/>
        <end position="150"/>
    </location>
</feature>
<evidence type="ECO:0000313" key="11">
    <source>
        <dbReference type="EMBL" id="GGA75795.1"/>
    </source>
</evidence>
<comment type="similarity">
    <text evidence="1 9">Belongs to the CcmH/CycL/Ccl2/NrfF family.</text>
</comment>
<protein>
    <recommendedName>
        <fullName evidence="9">Cytochrome c-type biogenesis protein</fullName>
    </recommendedName>
</protein>
<dbReference type="GO" id="GO:0005886">
    <property type="term" value="C:plasma membrane"/>
    <property type="evidence" value="ECO:0007669"/>
    <property type="project" value="TreeGrafter"/>
</dbReference>
<reference evidence="11" key="2">
    <citation type="submission" date="2020-09" db="EMBL/GenBank/DDBJ databases">
        <authorList>
            <person name="Sun Q."/>
            <person name="Zhou Y."/>
        </authorList>
    </citation>
    <scope>NUCLEOTIDE SEQUENCE</scope>
    <source>
        <strain evidence="11">CGMCC 1.15320</strain>
    </source>
</reference>
<dbReference type="PANTHER" id="PTHR47870">
    <property type="entry name" value="CYTOCHROME C-TYPE BIOGENESIS PROTEIN CCMH"/>
    <property type="match status" value="1"/>
</dbReference>
<dbReference type="PANTHER" id="PTHR47870:SF1">
    <property type="entry name" value="CYTOCHROME C-TYPE BIOGENESIS PROTEIN CCMH"/>
    <property type="match status" value="1"/>
</dbReference>
<gene>
    <name evidence="11" type="ORF">GCM10011385_32270</name>
</gene>
<proteinExistence type="inferred from homology"/>
<dbReference type="EMBL" id="BMIF01000011">
    <property type="protein sequence ID" value="GGA75795.1"/>
    <property type="molecule type" value="Genomic_DNA"/>
</dbReference>
<dbReference type="AlphaFoldDB" id="A0A916RXH6"/>
<comment type="function">
    <text evidence="7">Required for the biogenesis of c-type cytochromes. Possible subunit of a heme lyase.</text>
</comment>
<feature type="chain" id="PRO_5038162409" description="Cytochrome c-type biogenesis protein" evidence="9">
    <location>
        <begin position="21"/>
        <end position="154"/>
    </location>
</feature>
<dbReference type="InterPro" id="IPR038297">
    <property type="entry name" value="CcmH/CycL/NrfF/Ccl2_sf"/>
</dbReference>
<dbReference type="InterPro" id="IPR005616">
    <property type="entry name" value="CcmH/CycL/Ccl2/NrfF_N"/>
</dbReference>
<feature type="transmembrane region" description="Helical" evidence="9">
    <location>
        <begin position="105"/>
        <end position="126"/>
    </location>
</feature>
<evidence type="ECO:0000256" key="3">
    <source>
        <dbReference type="ARBA" id="ARBA00022723"/>
    </source>
</evidence>
<evidence type="ECO:0000256" key="7">
    <source>
        <dbReference type="ARBA" id="ARBA00037230"/>
    </source>
</evidence>
<evidence type="ECO:0000256" key="6">
    <source>
        <dbReference type="ARBA" id="ARBA00023004"/>
    </source>
</evidence>
<keyword evidence="9" id="KW-0472">Membrane</keyword>
<dbReference type="FunFam" id="1.10.8.640:FF:000001">
    <property type="entry name" value="Cytochrome c-type biogenesis protein"/>
    <property type="match status" value="1"/>
</dbReference>
<dbReference type="Pfam" id="PF03918">
    <property type="entry name" value="CcmH"/>
    <property type="match status" value="1"/>
</dbReference>
<keyword evidence="2 9" id="KW-0349">Heme</keyword>
<keyword evidence="9" id="KW-1133">Transmembrane helix</keyword>
<evidence type="ECO:0000259" key="10">
    <source>
        <dbReference type="Pfam" id="PF03918"/>
    </source>
</evidence>
<dbReference type="GO" id="GO:0017004">
    <property type="term" value="P:cytochrome complex assembly"/>
    <property type="evidence" value="ECO:0007669"/>
    <property type="project" value="UniProtKB-KW"/>
</dbReference>
<feature type="signal peptide" evidence="9">
    <location>
        <begin position="1"/>
        <end position="20"/>
    </location>
</feature>
<dbReference type="InterPro" id="IPR051263">
    <property type="entry name" value="C-type_cytochrome_biogenesis"/>
</dbReference>
<dbReference type="Gene3D" id="1.10.8.640">
    <property type="entry name" value="Cytochrome C biogenesis protein"/>
    <property type="match status" value="1"/>
</dbReference>